<reference evidence="2" key="1">
    <citation type="submission" date="2016-08" db="EMBL/GenBank/DDBJ databases">
        <authorList>
            <person name="Varghese N."/>
            <person name="Submissions Spin"/>
        </authorList>
    </citation>
    <scope>NUCLEOTIDE SEQUENCE [LARGE SCALE GENOMIC DNA]</scope>
    <source>
        <strain evidence="2">ERR11</strain>
    </source>
</reference>
<sequence>MSPDRLIYMANQIGKFFESQGHGKAVPGIAEHIKKFWDPRMKRAIFAHLDAGGAGLEPDVRQALSSLKATSLPAAP</sequence>
<dbReference type="AlphaFoldDB" id="A0A1C3U8E8"/>
<keyword evidence="2" id="KW-1185">Reference proteome</keyword>
<dbReference type="EMBL" id="FMAI01000001">
    <property type="protein sequence ID" value="SCB11756.1"/>
    <property type="molecule type" value="Genomic_DNA"/>
</dbReference>
<evidence type="ECO:0000313" key="2">
    <source>
        <dbReference type="Proteomes" id="UP000199184"/>
    </source>
</evidence>
<dbReference type="InterPro" id="IPR021074">
    <property type="entry name" value="Formate_DH_dsu"/>
</dbReference>
<evidence type="ECO:0000313" key="1">
    <source>
        <dbReference type="EMBL" id="SCB11756.1"/>
    </source>
</evidence>
<name>A0A1C3U8E8_9BRAD</name>
<dbReference type="RefSeq" id="WP_028143015.1">
    <property type="nucleotide sequence ID" value="NZ_FMAI01000001.1"/>
</dbReference>
<dbReference type="GeneID" id="92968432"/>
<proteinExistence type="predicted"/>
<dbReference type="Proteomes" id="UP000199184">
    <property type="component" value="Unassembled WGS sequence"/>
</dbReference>
<dbReference type="Pfam" id="PF11390">
    <property type="entry name" value="FdsD"/>
    <property type="match status" value="1"/>
</dbReference>
<accession>A0A1C3U8E8</accession>
<protein>
    <submittedName>
        <fullName evidence="1">Formate dehydrogenase subunit delta</fullName>
    </submittedName>
</protein>
<organism evidence="1 2">
    <name type="scientific">Bradyrhizobium shewense</name>
    <dbReference type="NCBI Taxonomy" id="1761772"/>
    <lineage>
        <taxon>Bacteria</taxon>
        <taxon>Pseudomonadati</taxon>
        <taxon>Pseudomonadota</taxon>
        <taxon>Alphaproteobacteria</taxon>
        <taxon>Hyphomicrobiales</taxon>
        <taxon>Nitrobacteraceae</taxon>
        <taxon>Bradyrhizobium</taxon>
    </lineage>
</organism>
<gene>
    <name evidence="1" type="ORF">GA0061098_1001513</name>
</gene>